<comment type="caution">
    <text evidence="4">The sequence shown here is derived from an EMBL/GenBank/DDBJ whole genome shotgun (WGS) entry which is preliminary data.</text>
</comment>
<keyword evidence="2" id="KW-0812">Transmembrane</keyword>
<feature type="coiled-coil region" evidence="1">
    <location>
        <begin position="66"/>
        <end position="93"/>
    </location>
</feature>
<keyword evidence="2" id="KW-1133">Transmembrane helix</keyword>
<keyword evidence="2" id="KW-0472">Membrane</keyword>
<keyword evidence="6" id="KW-1185">Reference proteome</keyword>
<dbReference type="AlphaFoldDB" id="A0A427M6M8"/>
<proteinExistence type="predicted"/>
<dbReference type="OrthoDB" id="8452644at2"/>
<evidence type="ECO:0000256" key="1">
    <source>
        <dbReference type="SAM" id="Coils"/>
    </source>
</evidence>
<organism evidence="4 5">
    <name type="scientific">Rhizobium pisi</name>
    <dbReference type="NCBI Taxonomy" id="574561"/>
    <lineage>
        <taxon>Bacteria</taxon>
        <taxon>Pseudomonadati</taxon>
        <taxon>Pseudomonadota</taxon>
        <taxon>Alphaproteobacteria</taxon>
        <taxon>Hyphomicrobiales</taxon>
        <taxon>Rhizobiaceae</taxon>
        <taxon>Rhizobium/Agrobacterium group</taxon>
        <taxon>Rhizobium</taxon>
    </lineage>
</organism>
<accession>A0A427M6M8</accession>
<dbReference type="EMBL" id="RJJT01000041">
    <property type="protein sequence ID" value="RSB59910.1"/>
    <property type="molecule type" value="Genomic_DNA"/>
</dbReference>
<reference evidence="4 5" key="1">
    <citation type="submission" date="2018-11" db="EMBL/GenBank/DDBJ databases">
        <authorList>
            <person name="Huo Y."/>
        </authorList>
    </citation>
    <scope>NUCLEOTIDE SEQUENCE [LARGE SCALE GENOMIC DNA]</scope>
    <source>
        <strain evidence="4 5">DSM 30132</strain>
    </source>
</reference>
<keyword evidence="1" id="KW-0175">Coiled coil</keyword>
<evidence type="ECO:0000313" key="3">
    <source>
        <dbReference type="EMBL" id="MBB3139001.1"/>
    </source>
</evidence>
<protein>
    <submittedName>
        <fullName evidence="3">Uncharacterized protein YlxW (UPF0749 family)</fullName>
    </submittedName>
</protein>
<evidence type="ECO:0000256" key="2">
    <source>
        <dbReference type="SAM" id="Phobius"/>
    </source>
</evidence>
<dbReference type="Gene3D" id="3.30.420.580">
    <property type="match status" value="1"/>
</dbReference>
<name>A0A427M6M8_9HYPH</name>
<dbReference type="RefSeq" id="WP_125851001.1">
    <property type="nucleotide sequence ID" value="NZ_JACHXH010000043.1"/>
</dbReference>
<dbReference type="Proteomes" id="UP000277279">
    <property type="component" value="Unassembled WGS sequence"/>
</dbReference>
<dbReference type="Proteomes" id="UP000518315">
    <property type="component" value="Unassembled WGS sequence"/>
</dbReference>
<dbReference type="EMBL" id="JACHXH010000043">
    <property type="protein sequence ID" value="MBB3139001.1"/>
    <property type="molecule type" value="Genomic_DNA"/>
</dbReference>
<gene>
    <name evidence="4" type="ORF">EFD55_32150</name>
    <name evidence="3" type="ORF">FHS26_006781</name>
</gene>
<sequence>MPDDICWLIGAMITLSTFVGGLVFATFNNVKTRINAVDERLSGKVEAVDDVLHDRLNRIRDEYVRRSDLDGHIHRLESSIKDLREEHRETSKETTRRLDAITASLAKNNA</sequence>
<evidence type="ECO:0000313" key="6">
    <source>
        <dbReference type="Proteomes" id="UP000518315"/>
    </source>
</evidence>
<evidence type="ECO:0000313" key="4">
    <source>
        <dbReference type="EMBL" id="RSB59910.1"/>
    </source>
</evidence>
<feature type="transmembrane region" description="Helical" evidence="2">
    <location>
        <begin position="6"/>
        <end position="27"/>
    </location>
</feature>
<evidence type="ECO:0000313" key="5">
    <source>
        <dbReference type="Proteomes" id="UP000277279"/>
    </source>
</evidence>
<reference evidence="3 6" key="2">
    <citation type="submission" date="2020-08" db="EMBL/GenBank/DDBJ databases">
        <title>Genomic Encyclopedia of Type Strains, Phase III (KMG-III): the genomes of soil and plant-associated and newly described type strains.</title>
        <authorList>
            <person name="Whitman W."/>
        </authorList>
    </citation>
    <scope>NUCLEOTIDE SEQUENCE [LARGE SCALE GENOMIC DNA]</scope>
    <source>
        <strain evidence="3 6">CECT 4113</strain>
    </source>
</reference>